<keyword evidence="1" id="KW-0812">Transmembrane</keyword>
<protein>
    <submittedName>
        <fullName evidence="2">Uncharacterized protein</fullName>
    </submittedName>
</protein>
<feature type="transmembrane region" description="Helical" evidence="1">
    <location>
        <begin position="71"/>
        <end position="90"/>
    </location>
</feature>
<keyword evidence="1" id="KW-1133">Transmembrane helix</keyword>
<reference evidence="2 3" key="1">
    <citation type="submission" date="2021-12" db="EMBL/GenBank/DDBJ databases">
        <title>Genome sequencing of bacteria with rrn-lacking chromosome and rrn-plasmid.</title>
        <authorList>
            <person name="Anda M."/>
            <person name="Iwasaki W."/>
        </authorList>
    </citation>
    <scope>NUCLEOTIDE SEQUENCE [LARGE SCALE GENOMIC DNA]</scope>
    <source>
        <strain evidence="2 3">NBRC 15940</strain>
    </source>
</reference>
<evidence type="ECO:0000256" key="1">
    <source>
        <dbReference type="SAM" id="Phobius"/>
    </source>
</evidence>
<evidence type="ECO:0000313" key="2">
    <source>
        <dbReference type="EMBL" id="GJM64604.1"/>
    </source>
</evidence>
<dbReference type="AlphaFoldDB" id="A0AAN4W2M1"/>
<keyword evidence="3" id="KW-1185">Reference proteome</keyword>
<evidence type="ECO:0000313" key="3">
    <source>
        <dbReference type="Proteomes" id="UP001310022"/>
    </source>
</evidence>
<feature type="transmembrane region" description="Helical" evidence="1">
    <location>
        <begin position="21"/>
        <end position="43"/>
    </location>
</feature>
<proteinExistence type="predicted"/>
<comment type="caution">
    <text evidence="2">The sequence shown here is derived from an EMBL/GenBank/DDBJ whole genome shotgun (WGS) entry which is preliminary data.</text>
</comment>
<dbReference type="Proteomes" id="UP001310022">
    <property type="component" value="Unassembled WGS sequence"/>
</dbReference>
<dbReference type="RefSeq" id="WP_338239666.1">
    <property type="nucleotide sequence ID" value="NZ_BQKE01000006.1"/>
</dbReference>
<sequence>MPAKFKSQQAQKKESRFKRLMLSKYFEPFIAIASFILLGYVVYNAIVSNVNAMTQPELISNLPEVNLNTNYYSNIVYSAATILVFLVLFWKRMKKRYLLLVTISLVNPKIWIIPAMLIFVYIFIRVMIKDPEWN</sequence>
<gene>
    <name evidence="2" type="ORF">PEDI_51560</name>
</gene>
<dbReference type="EMBL" id="BQKE01000006">
    <property type="protein sequence ID" value="GJM64604.1"/>
    <property type="molecule type" value="Genomic_DNA"/>
</dbReference>
<accession>A0AAN4W2M1</accession>
<organism evidence="2 3">
    <name type="scientific">Persicobacter diffluens</name>
    <dbReference type="NCBI Taxonomy" id="981"/>
    <lineage>
        <taxon>Bacteria</taxon>
        <taxon>Pseudomonadati</taxon>
        <taxon>Bacteroidota</taxon>
        <taxon>Cytophagia</taxon>
        <taxon>Cytophagales</taxon>
        <taxon>Persicobacteraceae</taxon>
        <taxon>Persicobacter</taxon>
    </lineage>
</organism>
<keyword evidence="1" id="KW-0472">Membrane</keyword>
<feature type="transmembrane region" description="Helical" evidence="1">
    <location>
        <begin position="97"/>
        <end position="124"/>
    </location>
</feature>
<name>A0AAN4W2M1_9BACT</name>